<proteinExistence type="predicted"/>
<feature type="transmembrane region" description="Helical" evidence="1">
    <location>
        <begin position="47"/>
        <end position="70"/>
    </location>
</feature>
<keyword evidence="1" id="KW-1133">Transmembrane helix</keyword>
<dbReference type="Proteomes" id="UP001165677">
    <property type="component" value="Unassembled WGS sequence"/>
</dbReference>
<feature type="transmembrane region" description="Helical" evidence="1">
    <location>
        <begin position="90"/>
        <end position="111"/>
    </location>
</feature>
<keyword evidence="3" id="KW-1185">Reference proteome</keyword>
<keyword evidence="1" id="KW-0812">Transmembrane</keyword>
<comment type="caution">
    <text evidence="2">The sequence shown here is derived from an EMBL/GenBank/DDBJ whole genome shotgun (WGS) entry which is preliminary data.</text>
</comment>
<reference evidence="2" key="1">
    <citation type="submission" date="2022-10" db="EMBL/GenBank/DDBJ databases">
        <title>Flavobacterium sp. nov., a bacterium isolated from lake sediment.</title>
        <authorList>
            <person name="Qu J.-H."/>
        </authorList>
    </citation>
    <scope>NUCLEOTIDE SEQUENCE</scope>
    <source>
        <strain evidence="2">TH16-21</strain>
    </source>
</reference>
<name>A0ABT3EJE4_9FLAO</name>
<accession>A0ABT3EJE4</accession>
<feature type="transmembrane region" description="Helical" evidence="1">
    <location>
        <begin position="12"/>
        <end position="35"/>
    </location>
</feature>
<evidence type="ECO:0008006" key="4">
    <source>
        <dbReference type="Google" id="ProtNLM"/>
    </source>
</evidence>
<dbReference type="EMBL" id="JAPCIO010000007">
    <property type="protein sequence ID" value="MCW1148677.1"/>
    <property type="molecule type" value="Genomic_DNA"/>
</dbReference>
<dbReference type="RefSeq" id="WP_264369398.1">
    <property type="nucleotide sequence ID" value="NZ_JAPCIO010000007.1"/>
</dbReference>
<sequence>MNAKQLVKISNYIGFISIILLVYWVFTFILIEVFGLKVFRKNMTDSFYLSVLGILAMMAGALIINIMFNLTRIAQKHNNDEEVSKNNKKIIITLLLIFPTIAIILFGGDYLTKKKKEELLINSAEYIIKISQEKTNKLVDYKFSKNYIINTADILEQYSNTDRNFPNVRLIVKDTIDKNQVYLIFNDYASFKENDTLVPRKNNYIYKTTKIERDYLDNVFNKNNTEVRFSSSDGDYELFYPYKKGNKTIILYFSEHQRYGKL</sequence>
<evidence type="ECO:0000313" key="2">
    <source>
        <dbReference type="EMBL" id="MCW1148677.1"/>
    </source>
</evidence>
<evidence type="ECO:0000256" key="1">
    <source>
        <dbReference type="SAM" id="Phobius"/>
    </source>
</evidence>
<keyword evidence="1" id="KW-0472">Membrane</keyword>
<evidence type="ECO:0000313" key="3">
    <source>
        <dbReference type="Proteomes" id="UP001165677"/>
    </source>
</evidence>
<organism evidence="2 3">
    <name type="scientific">Flavobacterium lacisediminis</name>
    <dbReference type="NCBI Taxonomy" id="2989705"/>
    <lineage>
        <taxon>Bacteria</taxon>
        <taxon>Pseudomonadati</taxon>
        <taxon>Bacteroidota</taxon>
        <taxon>Flavobacteriia</taxon>
        <taxon>Flavobacteriales</taxon>
        <taxon>Flavobacteriaceae</taxon>
        <taxon>Flavobacterium</taxon>
    </lineage>
</organism>
<protein>
    <recommendedName>
        <fullName evidence="4">Peptidase</fullName>
    </recommendedName>
</protein>
<gene>
    <name evidence="2" type="ORF">OJ995_10630</name>
</gene>